<gene>
    <name evidence="1" type="ORF">FWILDA_LOCUS18832</name>
</gene>
<dbReference type="Proteomes" id="UP001153678">
    <property type="component" value="Unassembled WGS sequence"/>
</dbReference>
<protein>
    <submittedName>
        <fullName evidence="1">4387_t:CDS:1</fullName>
    </submittedName>
</protein>
<evidence type="ECO:0000313" key="2">
    <source>
        <dbReference type="Proteomes" id="UP001153678"/>
    </source>
</evidence>
<name>A0A9W4XB38_9GLOM</name>
<accession>A0A9W4XB38</accession>
<comment type="caution">
    <text evidence="1">The sequence shown here is derived from an EMBL/GenBank/DDBJ whole genome shotgun (WGS) entry which is preliminary data.</text>
</comment>
<evidence type="ECO:0000313" key="1">
    <source>
        <dbReference type="EMBL" id="CAI2198957.1"/>
    </source>
</evidence>
<sequence>HILENSQEYQEIAVIASRGEEVIVRGTFYEKDNSIVFAELEHYNDIRGLFSENPYLIIFDEATPTLLDRKNKYLENEPNEEIDEIADKEL</sequence>
<proteinExistence type="predicted"/>
<reference evidence="1" key="1">
    <citation type="submission" date="2022-08" db="EMBL/GenBank/DDBJ databases">
        <authorList>
            <person name="Kallberg Y."/>
            <person name="Tangrot J."/>
            <person name="Rosling A."/>
        </authorList>
    </citation>
    <scope>NUCLEOTIDE SEQUENCE</scope>
    <source>
        <strain evidence="1">Wild A</strain>
    </source>
</reference>
<dbReference type="AlphaFoldDB" id="A0A9W4XB38"/>
<dbReference type="EMBL" id="CAMKVN010019956">
    <property type="protein sequence ID" value="CAI2198957.1"/>
    <property type="molecule type" value="Genomic_DNA"/>
</dbReference>
<feature type="non-terminal residue" evidence="1">
    <location>
        <position position="90"/>
    </location>
</feature>
<keyword evidence="2" id="KW-1185">Reference proteome</keyword>
<organism evidence="1 2">
    <name type="scientific">Funneliformis geosporum</name>
    <dbReference type="NCBI Taxonomy" id="1117311"/>
    <lineage>
        <taxon>Eukaryota</taxon>
        <taxon>Fungi</taxon>
        <taxon>Fungi incertae sedis</taxon>
        <taxon>Mucoromycota</taxon>
        <taxon>Glomeromycotina</taxon>
        <taxon>Glomeromycetes</taxon>
        <taxon>Glomerales</taxon>
        <taxon>Glomeraceae</taxon>
        <taxon>Funneliformis</taxon>
    </lineage>
</organism>